<proteinExistence type="predicted"/>
<organism evidence="2 3">
    <name type="scientific">Methanosarcina horonobensis HB-1 = JCM 15518</name>
    <dbReference type="NCBI Taxonomy" id="1434110"/>
    <lineage>
        <taxon>Archaea</taxon>
        <taxon>Methanobacteriati</taxon>
        <taxon>Methanobacteriota</taxon>
        <taxon>Stenosarchaea group</taxon>
        <taxon>Methanomicrobia</taxon>
        <taxon>Methanosarcinales</taxon>
        <taxon>Methanosarcinaceae</taxon>
        <taxon>Methanosarcina</taxon>
    </lineage>
</organism>
<dbReference type="AlphaFoldDB" id="A0A0E3SEP1"/>
<dbReference type="HOGENOM" id="CLU_1286355_0_0_2"/>
<keyword evidence="1" id="KW-0812">Transmembrane</keyword>
<keyword evidence="1" id="KW-1133">Transmembrane helix</keyword>
<name>A0A0E3SEP1_9EURY</name>
<evidence type="ECO:0000313" key="3">
    <source>
        <dbReference type="Proteomes" id="UP000033101"/>
    </source>
</evidence>
<feature type="transmembrane region" description="Helical" evidence="1">
    <location>
        <begin position="75"/>
        <end position="99"/>
    </location>
</feature>
<accession>A0A0E3SEP1</accession>
<dbReference type="EMBL" id="CP009516">
    <property type="protein sequence ID" value="AKB77983.1"/>
    <property type="molecule type" value="Genomic_DNA"/>
</dbReference>
<dbReference type="Proteomes" id="UP000033101">
    <property type="component" value="Chromosome"/>
</dbReference>
<keyword evidence="3" id="KW-1185">Reference proteome</keyword>
<feature type="transmembrane region" description="Helical" evidence="1">
    <location>
        <begin position="152"/>
        <end position="171"/>
    </location>
</feature>
<evidence type="ECO:0000313" key="2">
    <source>
        <dbReference type="EMBL" id="AKB77983.1"/>
    </source>
</evidence>
<dbReference type="KEGG" id="mhor:MSHOH_1500"/>
<gene>
    <name evidence="2" type="ORF">MSHOH_1500</name>
</gene>
<protein>
    <submittedName>
        <fullName evidence="2">Uncharacterized protein</fullName>
    </submittedName>
</protein>
<keyword evidence="1" id="KW-0472">Membrane</keyword>
<dbReference type="PATRIC" id="fig|1434110.4.peg.1874"/>
<sequence length="214" mass="24646">MQDMPKNEPEFKEDILQIILNESRDLRNQQLEHLFQTSENIWGSLNLLLVLLGIYASVFLFLCDFNNVHLMSNKIITCPLIISVLFILFAIVRAIIGIFPTNKFRVPTPNAIYELLAEEKEIILEKFTQTYLLGYGSIIISAEERNSLRKEIIMVALASIVEFIFFVSALILKNLTIMFVTISIIFVILFVVFMIGFIESEGKRIEMLQEDMNS</sequence>
<feature type="transmembrane region" description="Helical" evidence="1">
    <location>
        <begin position="177"/>
        <end position="198"/>
    </location>
</feature>
<reference evidence="2 3" key="1">
    <citation type="submission" date="2014-07" db="EMBL/GenBank/DDBJ databases">
        <title>Methanogenic archaea and the global carbon cycle.</title>
        <authorList>
            <person name="Henriksen J.R."/>
            <person name="Luke J."/>
            <person name="Reinhart S."/>
            <person name="Benedict M.N."/>
            <person name="Youngblut N.D."/>
            <person name="Metcalf M.E."/>
            <person name="Whitaker R.J."/>
            <person name="Metcalf W.W."/>
        </authorList>
    </citation>
    <scope>NUCLEOTIDE SEQUENCE [LARGE SCALE GENOMIC DNA]</scope>
    <source>
        <strain evidence="2 3">HB-1</strain>
    </source>
</reference>
<feature type="transmembrane region" description="Helical" evidence="1">
    <location>
        <begin position="41"/>
        <end position="63"/>
    </location>
</feature>
<evidence type="ECO:0000256" key="1">
    <source>
        <dbReference type="SAM" id="Phobius"/>
    </source>
</evidence>